<organism evidence="1 2">
    <name type="scientific">Gossypium lobatum</name>
    <dbReference type="NCBI Taxonomy" id="34289"/>
    <lineage>
        <taxon>Eukaryota</taxon>
        <taxon>Viridiplantae</taxon>
        <taxon>Streptophyta</taxon>
        <taxon>Embryophyta</taxon>
        <taxon>Tracheophyta</taxon>
        <taxon>Spermatophyta</taxon>
        <taxon>Magnoliopsida</taxon>
        <taxon>eudicotyledons</taxon>
        <taxon>Gunneridae</taxon>
        <taxon>Pentapetalae</taxon>
        <taxon>rosids</taxon>
        <taxon>malvids</taxon>
        <taxon>Malvales</taxon>
        <taxon>Malvaceae</taxon>
        <taxon>Malvoideae</taxon>
        <taxon>Gossypium</taxon>
    </lineage>
</organism>
<dbReference type="AlphaFoldDB" id="A0A7J8MTB7"/>
<accession>A0A7J8MTB7</accession>
<gene>
    <name evidence="1" type="ORF">Golob_005357</name>
</gene>
<protein>
    <recommendedName>
        <fullName evidence="3">RNase H type-1 domain-containing protein</fullName>
    </recommendedName>
</protein>
<keyword evidence="2" id="KW-1185">Reference proteome</keyword>
<proteinExistence type="predicted"/>
<evidence type="ECO:0000313" key="2">
    <source>
        <dbReference type="Proteomes" id="UP000593572"/>
    </source>
</evidence>
<reference evidence="1 2" key="1">
    <citation type="journal article" date="2019" name="Genome Biol. Evol.">
        <title>Insights into the evolution of the New World diploid cottons (Gossypium, subgenus Houzingenia) based on genome sequencing.</title>
        <authorList>
            <person name="Grover C.E."/>
            <person name="Arick M.A. 2nd"/>
            <person name="Thrash A."/>
            <person name="Conover J.L."/>
            <person name="Sanders W.S."/>
            <person name="Peterson D.G."/>
            <person name="Frelichowski J.E."/>
            <person name="Scheffler J.A."/>
            <person name="Scheffler B.E."/>
            <person name="Wendel J.F."/>
        </authorList>
    </citation>
    <scope>NUCLEOTIDE SEQUENCE [LARGE SCALE GENOMIC DNA]</scope>
    <source>
        <strain evidence="1">157</strain>
        <tissue evidence="1">Leaf</tissue>
    </source>
</reference>
<sequence>MRGSTKGESSLAGCGGVLIDLNGCICRLFSVPLGMLPSTNAEIHATYIALRLILVMKDVEFSNVLREANRLVDSLPKLGMCRESLFYA</sequence>
<evidence type="ECO:0008006" key="3">
    <source>
        <dbReference type="Google" id="ProtNLM"/>
    </source>
</evidence>
<dbReference type="EMBL" id="JABEZX010000010">
    <property type="protein sequence ID" value="MBA0567822.1"/>
    <property type="molecule type" value="Genomic_DNA"/>
</dbReference>
<dbReference type="Proteomes" id="UP000593572">
    <property type="component" value="Unassembled WGS sequence"/>
</dbReference>
<comment type="caution">
    <text evidence="1">The sequence shown here is derived from an EMBL/GenBank/DDBJ whole genome shotgun (WGS) entry which is preliminary data.</text>
</comment>
<evidence type="ECO:0000313" key="1">
    <source>
        <dbReference type="EMBL" id="MBA0567822.1"/>
    </source>
</evidence>
<name>A0A7J8MTB7_9ROSI</name>